<sequence length="345" mass="38588">MDLFSLATSITLLRFLLPLFFCISVSSAQDCINNQISRTIIVDRSGRNSKFKTVQSAIDSIPENNNKWVKIHINAGTYEEKVNIPCEKPCIFLEGEGIDVTTITYNDHQQMDESATFSSYPDNVVASSITFKNSFDVGKVMNLEEVKNGNIQVPALSARIYGDKSGFYNCKFVGYQDTLWDVQGRHYFKNCNIEGAVDFISGNGQSYFEDCVINTTSSGFITAQGRQSDDETSGFVFKGGYVVGSRGASSLLGRAYGPYSRVIFIQSNFDSVVSPMGWDSWHFATHEDKFTYAEFNCKGVGANPSKRVPWMKKLDAAQLNQFSRSSFVDQDNWISTNKAFMKIIE</sequence>
<feature type="active site" evidence="9">
    <location>
        <position position="198"/>
    </location>
</feature>
<keyword evidence="7 10" id="KW-0063">Aspartyl esterase</keyword>
<reference evidence="12 13" key="1">
    <citation type="journal article" date="2023" name="Plants (Basel)">
        <title>Bridging the Gap: Combining Genomics and Transcriptomics Approaches to Understand Stylosanthes scabra, an Orphan Legume from the Brazilian Caatinga.</title>
        <authorList>
            <person name="Ferreira-Neto J.R.C."/>
            <person name="da Silva M.D."/>
            <person name="Binneck E."/>
            <person name="de Melo N.F."/>
            <person name="da Silva R.H."/>
            <person name="de Melo A.L.T.M."/>
            <person name="Pandolfi V."/>
            <person name="Bustamante F.O."/>
            <person name="Brasileiro-Vidal A.C."/>
            <person name="Benko-Iseppon A.M."/>
        </authorList>
    </citation>
    <scope>NUCLEOTIDE SEQUENCE [LARGE SCALE GENOMIC DNA]</scope>
    <source>
        <tissue evidence="12">Leaves</tissue>
    </source>
</reference>
<keyword evidence="5" id="KW-0964">Secreted</keyword>
<feature type="domain" description="Pectinesterase catalytic" evidence="11">
    <location>
        <begin position="42"/>
        <end position="330"/>
    </location>
</feature>
<dbReference type="PANTHER" id="PTHR31321">
    <property type="entry name" value="ACYL-COA THIOESTER HYDROLASE YBHC-RELATED"/>
    <property type="match status" value="1"/>
</dbReference>
<organism evidence="12 13">
    <name type="scientific">Stylosanthes scabra</name>
    <dbReference type="NCBI Taxonomy" id="79078"/>
    <lineage>
        <taxon>Eukaryota</taxon>
        <taxon>Viridiplantae</taxon>
        <taxon>Streptophyta</taxon>
        <taxon>Embryophyta</taxon>
        <taxon>Tracheophyta</taxon>
        <taxon>Spermatophyta</taxon>
        <taxon>Magnoliopsida</taxon>
        <taxon>eudicotyledons</taxon>
        <taxon>Gunneridae</taxon>
        <taxon>Pentapetalae</taxon>
        <taxon>rosids</taxon>
        <taxon>fabids</taxon>
        <taxon>Fabales</taxon>
        <taxon>Fabaceae</taxon>
        <taxon>Papilionoideae</taxon>
        <taxon>50 kb inversion clade</taxon>
        <taxon>dalbergioids sensu lato</taxon>
        <taxon>Dalbergieae</taxon>
        <taxon>Pterocarpus clade</taxon>
        <taxon>Stylosanthes</taxon>
    </lineage>
</organism>
<dbReference type="SUPFAM" id="SSF51126">
    <property type="entry name" value="Pectin lyase-like"/>
    <property type="match status" value="1"/>
</dbReference>
<evidence type="ECO:0000256" key="10">
    <source>
        <dbReference type="RuleBase" id="RU000589"/>
    </source>
</evidence>
<comment type="caution">
    <text evidence="12">The sequence shown here is derived from an EMBL/GenBank/DDBJ whole genome shotgun (WGS) entry which is preliminary data.</text>
</comment>
<dbReference type="InterPro" id="IPR033131">
    <property type="entry name" value="Pectinesterase_Asp_AS"/>
</dbReference>
<evidence type="ECO:0000256" key="7">
    <source>
        <dbReference type="ARBA" id="ARBA00023085"/>
    </source>
</evidence>
<dbReference type="InterPro" id="IPR011050">
    <property type="entry name" value="Pectin_lyase_fold/virulence"/>
</dbReference>
<comment type="similarity">
    <text evidence="3">Belongs to the pectinesterase family.</text>
</comment>
<gene>
    <name evidence="12" type="ORF">PIB30_023157</name>
</gene>
<evidence type="ECO:0000256" key="8">
    <source>
        <dbReference type="ARBA" id="ARBA00047928"/>
    </source>
</evidence>
<keyword evidence="6 10" id="KW-0378">Hydrolase</keyword>
<comment type="catalytic activity">
    <reaction evidence="8 10">
        <text>[(1-&gt;4)-alpha-D-galacturonosyl methyl ester](n) + n H2O = [(1-&gt;4)-alpha-D-galacturonosyl](n) + n methanol + n H(+)</text>
        <dbReference type="Rhea" id="RHEA:22380"/>
        <dbReference type="Rhea" id="RHEA-COMP:14570"/>
        <dbReference type="Rhea" id="RHEA-COMP:14573"/>
        <dbReference type="ChEBI" id="CHEBI:15377"/>
        <dbReference type="ChEBI" id="CHEBI:15378"/>
        <dbReference type="ChEBI" id="CHEBI:17790"/>
        <dbReference type="ChEBI" id="CHEBI:140522"/>
        <dbReference type="ChEBI" id="CHEBI:140523"/>
        <dbReference type="EC" id="3.1.1.11"/>
    </reaction>
</comment>
<evidence type="ECO:0000256" key="3">
    <source>
        <dbReference type="ARBA" id="ARBA00008891"/>
    </source>
</evidence>
<evidence type="ECO:0000256" key="2">
    <source>
        <dbReference type="ARBA" id="ARBA00005184"/>
    </source>
</evidence>
<evidence type="ECO:0000256" key="6">
    <source>
        <dbReference type="ARBA" id="ARBA00022801"/>
    </source>
</evidence>
<keyword evidence="13" id="KW-1185">Reference proteome</keyword>
<comment type="pathway">
    <text evidence="2 10">Glycan metabolism; pectin degradation; 2-dehydro-3-deoxy-D-gluconate from pectin: step 1/5.</text>
</comment>
<dbReference type="InterPro" id="IPR000070">
    <property type="entry name" value="Pectinesterase_cat"/>
</dbReference>
<protein>
    <recommendedName>
        <fullName evidence="4 10">Pectinesterase</fullName>
        <ecNumber evidence="4 10">3.1.1.11</ecNumber>
    </recommendedName>
</protein>
<keyword evidence="10" id="KW-0732">Signal</keyword>
<dbReference type="PANTHER" id="PTHR31321:SF120">
    <property type="entry name" value="PECTINESTERASE 52-RELATED"/>
    <property type="match status" value="1"/>
</dbReference>
<dbReference type="Pfam" id="PF01095">
    <property type="entry name" value="Pectinesterase"/>
    <property type="match status" value="1"/>
</dbReference>
<dbReference type="EC" id="3.1.1.11" evidence="4 10"/>
<evidence type="ECO:0000313" key="13">
    <source>
        <dbReference type="Proteomes" id="UP001341840"/>
    </source>
</evidence>
<keyword evidence="5" id="KW-0134">Cell wall</keyword>
<dbReference type="InterPro" id="IPR012334">
    <property type="entry name" value="Pectin_lyas_fold"/>
</dbReference>
<evidence type="ECO:0000256" key="5">
    <source>
        <dbReference type="ARBA" id="ARBA00022512"/>
    </source>
</evidence>
<proteinExistence type="inferred from homology"/>
<evidence type="ECO:0000259" key="11">
    <source>
        <dbReference type="Pfam" id="PF01095"/>
    </source>
</evidence>
<dbReference type="EMBL" id="JASCZI010060495">
    <property type="protein sequence ID" value="MED6132900.1"/>
    <property type="molecule type" value="Genomic_DNA"/>
</dbReference>
<name>A0ABU6S9I8_9FABA</name>
<dbReference type="PROSITE" id="PS00503">
    <property type="entry name" value="PECTINESTERASE_2"/>
    <property type="match status" value="1"/>
</dbReference>
<dbReference type="Gene3D" id="2.160.20.10">
    <property type="entry name" value="Single-stranded right-handed beta-helix, Pectin lyase-like"/>
    <property type="match status" value="1"/>
</dbReference>
<accession>A0ABU6S9I8</accession>
<feature type="signal peptide" evidence="10">
    <location>
        <begin position="1"/>
        <end position="28"/>
    </location>
</feature>
<evidence type="ECO:0000256" key="1">
    <source>
        <dbReference type="ARBA" id="ARBA00004191"/>
    </source>
</evidence>
<evidence type="ECO:0000313" key="12">
    <source>
        <dbReference type="EMBL" id="MED6132900.1"/>
    </source>
</evidence>
<feature type="chain" id="PRO_5044960917" description="Pectinesterase" evidence="10">
    <location>
        <begin position="29"/>
        <end position="345"/>
    </location>
</feature>
<dbReference type="Proteomes" id="UP001341840">
    <property type="component" value="Unassembled WGS sequence"/>
</dbReference>
<evidence type="ECO:0000256" key="9">
    <source>
        <dbReference type="PROSITE-ProRule" id="PRU10040"/>
    </source>
</evidence>
<evidence type="ECO:0000256" key="4">
    <source>
        <dbReference type="ARBA" id="ARBA00013229"/>
    </source>
</evidence>
<comment type="subcellular location">
    <subcellularLocation>
        <location evidence="1">Secreted</location>
        <location evidence="1">Cell wall</location>
    </subcellularLocation>
</comment>